<sequence>MRPFRLRPLCALLLAALAATGTARADTASVGLHWLELTQLLPAPTYDPFASEIPRRRPGHPYERWTPSPPQNPDNVDPAPVDQAGEFIPVPDRWRIMESLGFKHPWYDPYNQNALKADKPVIGKDWFFNLLAVSDTLIEPRSIPTPAAPQSPSDPGTNDTLGDVDQLIAAQTVIASGLLYKGDTTFKPPTYEFKATLAFNYNRVRTEETRTLTVDPTFGETRDDGFVGVQELFFTWDYSSERPRYDFDDFRIGIQPFSSDFRGFLFQDNQPGIRFFGTRDSNRWQYNVAWFRRLEKDLNSGLNDVTESPRKDDIFVANLYRQDFPVKGFTSQATVIHNRNRETDSFYDSNGFIVRPAAIGREAPREYDVTYIGYNGDGHFGRLNLTVSGYYAIGDQSAGVFVAEGTDIRAGFLAAEASMDFDWIRARLSAAYASGDDDPFDDRSTGFDAIFENPIFAGADTSYWIRQNVPLIGGGGVAISQRNGLLPDLRPSKEQGQSNFDNPGLRLIGLGADFDLTPQSRLSGNINQLWFDKTEILETARNQANIGRSIGTDVSVAWIWRPFATQNIVWRLSGAALLPGSGFKDLYGDQKSLYYTVLGNLILTY</sequence>
<feature type="region of interest" description="Disordered" evidence="1">
    <location>
        <begin position="142"/>
        <end position="162"/>
    </location>
</feature>
<feature type="chain" id="PRO_5046349462" description="Alginate export protein" evidence="2">
    <location>
        <begin position="26"/>
        <end position="605"/>
    </location>
</feature>
<keyword evidence="4" id="KW-1185">Reference proteome</keyword>
<gene>
    <name evidence="3" type="ORF">NM961_16870</name>
</gene>
<evidence type="ECO:0000256" key="2">
    <source>
        <dbReference type="SAM" id="SignalP"/>
    </source>
</evidence>
<evidence type="ECO:0008006" key="5">
    <source>
        <dbReference type="Google" id="ProtNLM"/>
    </source>
</evidence>
<comment type="caution">
    <text evidence="3">The sequence shown here is derived from an EMBL/GenBank/DDBJ whole genome shotgun (WGS) entry which is preliminary data.</text>
</comment>
<reference evidence="3" key="1">
    <citation type="submission" date="2022-07" db="EMBL/GenBank/DDBJ databases">
        <title>Tahibacter sp., a new gammaproteobacterium isolated from the silt sample collected at pig farm.</title>
        <authorList>
            <person name="Chen H."/>
        </authorList>
    </citation>
    <scope>NUCLEOTIDE SEQUENCE</scope>
    <source>
        <strain evidence="3">P2K</strain>
    </source>
</reference>
<protein>
    <recommendedName>
        <fullName evidence="5">Alginate export protein</fullName>
    </recommendedName>
</protein>
<feature type="compositionally biased region" description="Polar residues" evidence="1">
    <location>
        <begin position="148"/>
        <end position="160"/>
    </location>
</feature>
<feature type="signal peptide" evidence="2">
    <location>
        <begin position="1"/>
        <end position="25"/>
    </location>
</feature>
<keyword evidence="2" id="KW-0732">Signal</keyword>
<proteinExistence type="predicted"/>
<feature type="region of interest" description="Disordered" evidence="1">
    <location>
        <begin position="57"/>
        <end position="78"/>
    </location>
</feature>
<dbReference type="EMBL" id="JANFQO010000016">
    <property type="protein sequence ID" value="MCQ4166394.1"/>
    <property type="molecule type" value="Genomic_DNA"/>
</dbReference>
<accession>A0ABT1QVS8</accession>
<organism evidence="3 4">
    <name type="scientific">Tahibacter harae</name>
    <dbReference type="NCBI Taxonomy" id="2963937"/>
    <lineage>
        <taxon>Bacteria</taxon>
        <taxon>Pseudomonadati</taxon>
        <taxon>Pseudomonadota</taxon>
        <taxon>Gammaproteobacteria</taxon>
        <taxon>Lysobacterales</taxon>
        <taxon>Rhodanobacteraceae</taxon>
        <taxon>Tahibacter</taxon>
    </lineage>
</organism>
<dbReference type="Proteomes" id="UP001165498">
    <property type="component" value="Unassembled WGS sequence"/>
</dbReference>
<evidence type="ECO:0000313" key="3">
    <source>
        <dbReference type="EMBL" id="MCQ4166394.1"/>
    </source>
</evidence>
<evidence type="ECO:0000313" key="4">
    <source>
        <dbReference type="Proteomes" id="UP001165498"/>
    </source>
</evidence>
<name>A0ABT1QVS8_9GAMM</name>
<evidence type="ECO:0000256" key="1">
    <source>
        <dbReference type="SAM" id="MobiDB-lite"/>
    </source>
</evidence>
<dbReference type="RefSeq" id="WP_255915584.1">
    <property type="nucleotide sequence ID" value="NZ_JANFQO010000016.1"/>
</dbReference>